<feature type="chain" id="PRO_5040203766" evidence="3">
    <location>
        <begin position="23"/>
        <end position="316"/>
    </location>
</feature>
<feature type="signal peptide" evidence="3">
    <location>
        <begin position="1"/>
        <end position="22"/>
    </location>
</feature>
<protein>
    <submittedName>
        <fullName evidence="4">Uncharacterized protein</fullName>
    </submittedName>
</protein>
<dbReference type="EMBL" id="MU150230">
    <property type="protein sequence ID" value="KAF9469205.1"/>
    <property type="molecule type" value="Genomic_DNA"/>
</dbReference>
<dbReference type="AlphaFoldDB" id="A0A9P5YKE2"/>
<feature type="compositionally biased region" description="Low complexity" evidence="1">
    <location>
        <begin position="151"/>
        <end position="181"/>
    </location>
</feature>
<reference evidence="4" key="1">
    <citation type="submission" date="2020-11" db="EMBL/GenBank/DDBJ databases">
        <authorList>
            <consortium name="DOE Joint Genome Institute"/>
            <person name="Ahrendt S."/>
            <person name="Riley R."/>
            <person name="Andreopoulos W."/>
            <person name="Labutti K."/>
            <person name="Pangilinan J."/>
            <person name="Ruiz-Duenas F.J."/>
            <person name="Barrasa J.M."/>
            <person name="Sanchez-Garcia M."/>
            <person name="Camarero S."/>
            <person name="Miyauchi S."/>
            <person name="Serrano A."/>
            <person name="Linde D."/>
            <person name="Babiker R."/>
            <person name="Drula E."/>
            <person name="Ayuso-Fernandez I."/>
            <person name="Pacheco R."/>
            <person name="Padilla G."/>
            <person name="Ferreira P."/>
            <person name="Barriuso J."/>
            <person name="Kellner H."/>
            <person name="Castanera R."/>
            <person name="Alfaro M."/>
            <person name="Ramirez L."/>
            <person name="Pisabarro A.G."/>
            <person name="Kuo A."/>
            <person name="Tritt A."/>
            <person name="Lipzen A."/>
            <person name="He G."/>
            <person name="Yan M."/>
            <person name="Ng V."/>
            <person name="Cullen D."/>
            <person name="Martin F."/>
            <person name="Rosso M.-N."/>
            <person name="Henrissat B."/>
            <person name="Hibbett D."/>
            <person name="Martinez A.T."/>
            <person name="Grigoriev I.V."/>
        </authorList>
    </citation>
    <scope>NUCLEOTIDE SEQUENCE</scope>
    <source>
        <strain evidence="4">CBS 247.69</strain>
    </source>
</reference>
<feature type="compositionally biased region" description="Polar residues" evidence="1">
    <location>
        <begin position="255"/>
        <end position="266"/>
    </location>
</feature>
<evidence type="ECO:0000256" key="2">
    <source>
        <dbReference type="SAM" id="Phobius"/>
    </source>
</evidence>
<dbReference type="Gene3D" id="1.20.5.510">
    <property type="entry name" value="Single helix bin"/>
    <property type="match status" value="1"/>
</dbReference>
<name>A0A9P5YKE2_9AGAR</name>
<evidence type="ECO:0000313" key="5">
    <source>
        <dbReference type="Proteomes" id="UP000807353"/>
    </source>
</evidence>
<evidence type="ECO:0000313" key="4">
    <source>
        <dbReference type="EMBL" id="KAF9469205.1"/>
    </source>
</evidence>
<feature type="region of interest" description="Disordered" evidence="1">
    <location>
        <begin position="297"/>
        <end position="316"/>
    </location>
</feature>
<proteinExistence type="predicted"/>
<sequence>MSRTRLSVILLSVFTLITRTASQSSNVTRCTTDYQWSLNSLHQTPCLVAAYLESACSVQPQEVNEIPPGNHYLGPQFVQADACKCSTVTYSLISACGGCQNRTFTSWANWSLNCPVLYVTLYPKPIPIGTDVPSWAYLNVTKTNNTFDPVAAHNNAANTPPTSLSASLPSNTAHVSSSSTSDRPAKASNAGAIAGGVVGGIVGLVIIALIIFWFFLRNGSSWKRRSRAQDRVDLDEDDVPAMSPPPMTSYGGNSGTPISSPLSPYQHSRDASDLGSLGSPVTSTGIYTTFGGRGSMDSIPYNPSQATRGYTGAAEL</sequence>
<organism evidence="4 5">
    <name type="scientific">Collybia nuda</name>
    <dbReference type="NCBI Taxonomy" id="64659"/>
    <lineage>
        <taxon>Eukaryota</taxon>
        <taxon>Fungi</taxon>
        <taxon>Dikarya</taxon>
        <taxon>Basidiomycota</taxon>
        <taxon>Agaricomycotina</taxon>
        <taxon>Agaricomycetes</taxon>
        <taxon>Agaricomycetidae</taxon>
        <taxon>Agaricales</taxon>
        <taxon>Tricholomatineae</taxon>
        <taxon>Clitocybaceae</taxon>
        <taxon>Collybia</taxon>
    </lineage>
</organism>
<keyword evidence="2" id="KW-1133">Transmembrane helix</keyword>
<keyword evidence="5" id="KW-1185">Reference proteome</keyword>
<accession>A0A9P5YKE2</accession>
<feature type="region of interest" description="Disordered" evidence="1">
    <location>
        <begin position="225"/>
        <end position="277"/>
    </location>
</feature>
<feature type="transmembrane region" description="Helical" evidence="2">
    <location>
        <begin position="192"/>
        <end position="216"/>
    </location>
</feature>
<evidence type="ECO:0000256" key="3">
    <source>
        <dbReference type="SAM" id="SignalP"/>
    </source>
</evidence>
<keyword evidence="2" id="KW-0812">Transmembrane</keyword>
<evidence type="ECO:0000256" key="1">
    <source>
        <dbReference type="SAM" id="MobiDB-lite"/>
    </source>
</evidence>
<keyword evidence="2" id="KW-0472">Membrane</keyword>
<comment type="caution">
    <text evidence="4">The sequence shown here is derived from an EMBL/GenBank/DDBJ whole genome shotgun (WGS) entry which is preliminary data.</text>
</comment>
<keyword evidence="3" id="KW-0732">Signal</keyword>
<dbReference type="OrthoDB" id="2576311at2759"/>
<gene>
    <name evidence="4" type="ORF">BDZ94DRAFT_1243948</name>
</gene>
<feature type="region of interest" description="Disordered" evidence="1">
    <location>
        <begin position="151"/>
        <end position="188"/>
    </location>
</feature>
<dbReference type="Proteomes" id="UP000807353">
    <property type="component" value="Unassembled WGS sequence"/>
</dbReference>